<evidence type="ECO:0000313" key="2">
    <source>
        <dbReference type="EMBL" id="VDO29769.1"/>
    </source>
</evidence>
<gene>
    <name evidence="2" type="ORF">OFLC_LOCUS1498</name>
</gene>
<dbReference type="STRING" id="387005.A0A183H1Y8"/>
<organism evidence="4">
    <name type="scientific">Onchocerca flexuosa</name>
    <dbReference type="NCBI Taxonomy" id="387005"/>
    <lineage>
        <taxon>Eukaryota</taxon>
        <taxon>Metazoa</taxon>
        <taxon>Ecdysozoa</taxon>
        <taxon>Nematoda</taxon>
        <taxon>Chromadorea</taxon>
        <taxon>Rhabditida</taxon>
        <taxon>Spirurina</taxon>
        <taxon>Spiruromorpha</taxon>
        <taxon>Filarioidea</taxon>
        <taxon>Onchocercidae</taxon>
        <taxon>Onchocerca</taxon>
    </lineage>
</organism>
<keyword evidence="3" id="KW-1185">Reference proteome</keyword>
<reference evidence="4" key="1">
    <citation type="submission" date="2016-06" db="UniProtKB">
        <authorList>
            <consortium name="WormBaseParasite"/>
        </authorList>
    </citation>
    <scope>IDENTIFICATION</scope>
</reference>
<sequence length="132" mass="15419">MIQFENSSDQKSLPRKQLINMLDKWFLLARKGQMLPKQMIYYFELIMRVSYREGFVILFDIWQYFQSVLDAEVSAANMINAAFDRSLNSPIDPIQGDPTKFRESCRLVIQRNIAKLGFIFPLIFADELNSGL</sequence>
<dbReference type="InterPro" id="IPR029444">
    <property type="entry name" value="INTS5_C"/>
</dbReference>
<accession>A0A183H1Y8</accession>
<evidence type="ECO:0000313" key="3">
    <source>
        <dbReference type="Proteomes" id="UP000267606"/>
    </source>
</evidence>
<name>A0A183H1Y8_9BILA</name>
<reference evidence="2 3" key="2">
    <citation type="submission" date="2018-11" db="EMBL/GenBank/DDBJ databases">
        <authorList>
            <consortium name="Pathogen Informatics"/>
        </authorList>
    </citation>
    <scope>NUCLEOTIDE SEQUENCE [LARGE SCALE GENOMIC DNA]</scope>
</reference>
<dbReference type="EMBL" id="UZAJ01000717">
    <property type="protein sequence ID" value="VDO29769.1"/>
    <property type="molecule type" value="Genomic_DNA"/>
</dbReference>
<dbReference type="Pfam" id="PF14838">
    <property type="entry name" value="INTS5_C"/>
    <property type="match status" value="1"/>
</dbReference>
<dbReference type="WBParaSite" id="OFLC_0000149701-mRNA-1">
    <property type="protein sequence ID" value="OFLC_0000149701-mRNA-1"/>
    <property type="gene ID" value="OFLC_0000149701"/>
</dbReference>
<feature type="domain" description="Integrator complex subunit 5 C-terminal" evidence="1">
    <location>
        <begin position="1"/>
        <end position="116"/>
    </location>
</feature>
<evidence type="ECO:0000259" key="1">
    <source>
        <dbReference type="Pfam" id="PF14838"/>
    </source>
</evidence>
<proteinExistence type="predicted"/>
<evidence type="ECO:0000313" key="4">
    <source>
        <dbReference type="WBParaSite" id="OFLC_0000149701-mRNA-1"/>
    </source>
</evidence>
<dbReference type="Proteomes" id="UP000267606">
    <property type="component" value="Unassembled WGS sequence"/>
</dbReference>
<protein>
    <submittedName>
        <fullName evidence="4">INTS5_C domain-containing protein</fullName>
    </submittedName>
</protein>
<dbReference type="AlphaFoldDB" id="A0A183H1Y8"/>